<dbReference type="GO" id="GO:0016780">
    <property type="term" value="F:phosphotransferase activity, for other substituted phosphate groups"/>
    <property type="evidence" value="ECO:0007669"/>
    <property type="project" value="InterPro"/>
</dbReference>
<dbReference type="PROSITE" id="PS00379">
    <property type="entry name" value="CDP_ALCOHOL_P_TRANSF"/>
    <property type="match status" value="1"/>
</dbReference>
<comment type="similarity">
    <text evidence="2">Belongs to the CDP-alcohol phosphatidyltransferase class-I family.</text>
</comment>
<evidence type="ECO:0000313" key="4">
    <source>
        <dbReference type="EMBL" id="VVV04340.1"/>
    </source>
</evidence>
<evidence type="ECO:0000256" key="1">
    <source>
        <dbReference type="ARBA" id="ARBA00022679"/>
    </source>
</evidence>
<dbReference type="GO" id="GO:0016020">
    <property type="term" value="C:membrane"/>
    <property type="evidence" value="ECO:0007669"/>
    <property type="project" value="InterPro"/>
</dbReference>
<feature type="transmembrane region" description="Helical" evidence="3">
    <location>
        <begin position="211"/>
        <end position="234"/>
    </location>
</feature>
<dbReference type="InterPro" id="IPR000462">
    <property type="entry name" value="CDP-OH_P_trans"/>
</dbReference>
<evidence type="ECO:0000256" key="3">
    <source>
        <dbReference type="SAM" id="Phobius"/>
    </source>
</evidence>
<dbReference type="EMBL" id="LR721750">
    <property type="protein sequence ID" value="VVV04340.1"/>
    <property type="molecule type" value="Genomic_DNA"/>
</dbReference>
<protein>
    <recommendedName>
        <fullName evidence="5">CDP-alcohol phosphatidyltransferase</fullName>
    </recommendedName>
</protein>
<sequence>MNISNEKLTKLWATKNKDDEWWSSFVTSPLAIFANYFVVDIKWLTPNIITLLSFLVALVSVALIVIGGHINFVIAAFLIQFSHTLDCMDGQMARFRKTSSPTGSYYDKLTDHLQVALWFGAVGYAAYDQTQSITPLLLAFAGVTFYSLRGYSKYMFLYTKMQNDSDQLKQIPAKETTEPTIEKAGISFSTADNLRWFFNEQRKIVFFNEGVFIFMLSAALIFNVLTPMLILFALSQFIYAIKRSLSQIAQLKEQNQN</sequence>
<accession>A0A5Q4ZIQ2</accession>
<evidence type="ECO:0000256" key="2">
    <source>
        <dbReference type="RuleBase" id="RU003750"/>
    </source>
</evidence>
<keyword evidence="3" id="KW-1133">Transmembrane helix</keyword>
<feature type="transmembrane region" description="Helical" evidence="3">
    <location>
        <begin position="21"/>
        <end position="39"/>
    </location>
</feature>
<organism evidence="4">
    <name type="scientific">Aliivibrio wodanis</name>
    <dbReference type="NCBI Taxonomy" id="80852"/>
    <lineage>
        <taxon>Bacteria</taxon>
        <taxon>Pseudomonadati</taxon>
        <taxon>Pseudomonadota</taxon>
        <taxon>Gammaproteobacteria</taxon>
        <taxon>Vibrionales</taxon>
        <taxon>Vibrionaceae</taxon>
        <taxon>Aliivibrio</taxon>
    </lineage>
</organism>
<dbReference type="InterPro" id="IPR043130">
    <property type="entry name" value="CDP-OH_PTrfase_TM_dom"/>
</dbReference>
<dbReference type="AlphaFoldDB" id="A0A5Q4ZIQ2"/>
<dbReference type="InterPro" id="IPR048254">
    <property type="entry name" value="CDP_ALCOHOL_P_TRANSF_CS"/>
</dbReference>
<evidence type="ECO:0008006" key="5">
    <source>
        <dbReference type="Google" id="ProtNLM"/>
    </source>
</evidence>
<feature type="transmembrane region" description="Helical" evidence="3">
    <location>
        <begin position="133"/>
        <end position="151"/>
    </location>
</feature>
<keyword evidence="3" id="KW-0812">Transmembrane</keyword>
<dbReference type="Gene3D" id="1.20.120.1760">
    <property type="match status" value="1"/>
</dbReference>
<keyword evidence="3" id="KW-0472">Membrane</keyword>
<gene>
    <name evidence="4" type="ORF">AW0309160_01724</name>
</gene>
<keyword evidence="1 2" id="KW-0808">Transferase</keyword>
<reference evidence="4" key="1">
    <citation type="submission" date="2019-09" db="EMBL/GenBank/DDBJ databases">
        <authorList>
            <person name="Hjerde E."/>
        </authorList>
    </citation>
    <scope>NUCLEOTIDE SEQUENCE</scope>
    <source>
        <strain evidence="4">06/09/160</strain>
    </source>
</reference>
<dbReference type="GO" id="GO:0008654">
    <property type="term" value="P:phospholipid biosynthetic process"/>
    <property type="evidence" value="ECO:0007669"/>
    <property type="project" value="InterPro"/>
</dbReference>
<dbReference type="Pfam" id="PF01066">
    <property type="entry name" value="CDP-OH_P_transf"/>
    <property type="match status" value="1"/>
</dbReference>
<name>A0A5Q4ZIQ2_9GAMM</name>
<proteinExistence type="inferred from homology"/>
<feature type="transmembrane region" description="Helical" evidence="3">
    <location>
        <begin position="51"/>
        <end position="79"/>
    </location>
</feature>